<dbReference type="Proteomes" id="UP001597391">
    <property type="component" value="Unassembled WGS sequence"/>
</dbReference>
<dbReference type="PANTHER" id="PTHR35332">
    <property type="entry name" value="REGULATION OF ENOLASE PROTEIN 1"/>
    <property type="match status" value="1"/>
</dbReference>
<name>A0ABW5XEY2_9MICO</name>
<keyword evidence="2" id="KW-1185">Reference proteome</keyword>
<proteinExistence type="predicted"/>
<comment type="caution">
    <text evidence="1">The sequence shown here is derived from an EMBL/GenBank/DDBJ whole genome shotgun (WGS) entry which is preliminary data.</text>
</comment>
<dbReference type="InterPro" id="IPR013320">
    <property type="entry name" value="ConA-like_dom_sf"/>
</dbReference>
<dbReference type="RefSeq" id="WP_377464866.1">
    <property type="nucleotide sequence ID" value="NZ_JBHUOP010000001.1"/>
</dbReference>
<evidence type="ECO:0000313" key="2">
    <source>
        <dbReference type="Proteomes" id="UP001597391"/>
    </source>
</evidence>
<dbReference type="Pfam" id="PF07081">
    <property type="entry name" value="DUF1349"/>
    <property type="match status" value="1"/>
</dbReference>
<organism evidence="1 2">
    <name type="scientific">Populibacterium corticicola</name>
    <dbReference type="NCBI Taxonomy" id="1812826"/>
    <lineage>
        <taxon>Bacteria</taxon>
        <taxon>Bacillati</taxon>
        <taxon>Actinomycetota</taxon>
        <taxon>Actinomycetes</taxon>
        <taxon>Micrococcales</taxon>
        <taxon>Jonesiaceae</taxon>
        <taxon>Populibacterium</taxon>
    </lineage>
</organism>
<dbReference type="Gene3D" id="2.60.120.200">
    <property type="match status" value="1"/>
</dbReference>
<dbReference type="SUPFAM" id="SSF49899">
    <property type="entry name" value="Concanavalin A-like lectins/glucanases"/>
    <property type="match status" value="1"/>
</dbReference>
<dbReference type="EMBL" id="JBHUOP010000001">
    <property type="protein sequence ID" value="MFD2839398.1"/>
    <property type="molecule type" value="Genomic_DNA"/>
</dbReference>
<accession>A0ABW5XEY2</accession>
<reference evidence="2" key="1">
    <citation type="journal article" date="2019" name="Int. J. Syst. Evol. Microbiol.">
        <title>The Global Catalogue of Microorganisms (GCM) 10K type strain sequencing project: providing services to taxonomists for standard genome sequencing and annotation.</title>
        <authorList>
            <consortium name="The Broad Institute Genomics Platform"/>
            <consortium name="The Broad Institute Genome Sequencing Center for Infectious Disease"/>
            <person name="Wu L."/>
            <person name="Ma J."/>
        </authorList>
    </citation>
    <scope>NUCLEOTIDE SEQUENCE [LARGE SCALE GENOMIC DNA]</scope>
    <source>
        <strain evidence="2">KCTC 33576</strain>
    </source>
</reference>
<gene>
    <name evidence="1" type="ORF">ACFSYH_02270</name>
</gene>
<dbReference type="PANTHER" id="PTHR35332:SF2">
    <property type="entry name" value="REGULATION OF ENOLASE PROTEIN 1"/>
    <property type="match status" value="1"/>
</dbReference>
<sequence>MNDPELQNTRINWSEGTWTNEPAITHITDDGVLHVTAVEGSDAWRHTAYGFVHESEHALGVTFAPGTSMEVDFGTNFTGEFDQAGLYVRVSNEHWVKAGVEFADGAPQLGAVVTRGTSDWSSAQAPEWGNTRVSIRVSWRNDALTFRARRTGTDWQLLRVLPLTEQDGVTAGPFVCGPTHAGLEVPFYGWRVGSPDTSIH</sequence>
<protein>
    <submittedName>
        <fullName evidence="1">DUF1349 domain-containing protein</fullName>
    </submittedName>
</protein>
<dbReference type="InterPro" id="IPR009784">
    <property type="entry name" value="DUF1349"/>
</dbReference>
<evidence type="ECO:0000313" key="1">
    <source>
        <dbReference type="EMBL" id="MFD2839398.1"/>
    </source>
</evidence>